<evidence type="ECO:0000313" key="2">
    <source>
        <dbReference type="Proteomes" id="UP000760494"/>
    </source>
</evidence>
<feature type="non-terminal residue" evidence="1">
    <location>
        <position position="1"/>
    </location>
</feature>
<gene>
    <name evidence="1" type="ORF">C2S_7759</name>
</gene>
<protein>
    <submittedName>
        <fullName evidence="1">Uncharacterized protein</fullName>
    </submittedName>
</protein>
<organism evidence="1 2">
    <name type="scientific">Fusarium fujikuroi</name>
    <name type="common">Bakanae and foot rot disease fungus</name>
    <name type="synonym">Gibberella fujikuroi</name>
    <dbReference type="NCBI Taxonomy" id="5127"/>
    <lineage>
        <taxon>Eukaryota</taxon>
        <taxon>Fungi</taxon>
        <taxon>Dikarya</taxon>
        <taxon>Ascomycota</taxon>
        <taxon>Pezizomycotina</taxon>
        <taxon>Sordariomycetes</taxon>
        <taxon>Hypocreomycetidae</taxon>
        <taxon>Hypocreales</taxon>
        <taxon>Nectriaceae</taxon>
        <taxon>Fusarium</taxon>
        <taxon>Fusarium fujikuroi species complex</taxon>
    </lineage>
</organism>
<dbReference type="EMBL" id="CABFJX010000268">
    <property type="protein sequence ID" value="VTT69932.1"/>
    <property type="molecule type" value="Genomic_DNA"/>
</dbReference>
<evidence type="ECO:0000313" key="1">
    <source>
        <dbReference type="EMBL" id="VTT69932.1"/>
    </source>
</evidence>
<proteinExistence type="predicted"/>
<sequence>YYNRPQYRQIPECCSGGSTRRMTSY</sequence>
<name>A0A9Q9RSJ9_FUSFU</name>
<dbReference type="AlphaFoldDB" id="A0A9Q9RSJ9"/>
<dbReference type="Proteomes" id="UP000760494">
    <property type="component" value="Unassembled WGS sequence"/>
</dbReference>
<reference evidence="1" key="1">
    <citation type="submission" date="2019-05" db="EMBL/GenBank/DDBJ databases">
        <authorList>
            <person name="Piombo E."/>
        </authorList>
    </citation>
    <scope>NUCLEOTIDE SEQUENCE</scope>
    <source>
        <strain evidence="1">C2S</strain>
    </source>
</reference>
<comment type="caution">
    <text evidence="1">The sequence shown here is derived from an EMBL/GenBank/DDBJ whole genome shotgun (WGS) entry which is preliminary data.</text>
</comment>
<accession>A0A9Q9RSJ9</accession>